<evidence type="ECO:0000313" key="5">
    <source>
        <dbReference type="EMBL" id="MXR21088.1"/>
    </source>
</evidence>
<dbReference type="InterPro" id="IPR000182">
    <property type="entry name" value="GNAT_dom"/>
</dbReference>
<dbReference type="PANTHER" id="PTHR43792">
    <property type="entry name" value="GNAT FAMILY, PUTATIVE (AFU_ORTHOLOGUE AFUA_3G00765)-RELATED-RELATED"/>
    <property type="match status" value="1"/>
</dbReference>
<dbReference type="InterPro" id="IPR016181">
    <property type="entry name" value="Acyl_CoA_acyltransferase"/>
</dbReference>
<gene>
    <name evidence="5" type="ORF">GRX66_10895</name>
</gene>
<organism evidence="5 6">
    <name type="scientific">Halobacterium bonnevillei</name>
    <dbReference type="NCBI Taxonomy" id="2692200"/>
    <lineage>
        <taxon>Archaea</taxon>
        <taxon>Methanobacteriati</taxon>
        <taxon>Methanobacteriota</taxon>
        <taxon>Stenosarchaea group</taxon>
        <taxon>Halobacteria</taxon>
        <taxon>Halobacteriales</taxon>
        <taxon>Halobacteriaceae</taxon>
        <taxon>Halobacterium</taxon>
    </lineage>
</organism>
<sequence>MPGPLVEAGDRVTLRTVEREDAEFLHRSNTDPRIRWYLGSIYPGSRAEEEEGIERWIESDSVAAYLACIDSEDAPAGHPDDDDTTPIGCLTARHVDGDRPWLAYWLVPEYHGEGYGTEMVRLAVDTIFRTYSVHGVSAGAYGFNEASRGLLESLGFTEEARRREARFIDGEYCDEHQYGVLRAEWEAEHDGFRSERA</sequence>
<name>A0A6B0SHE8_9EURY</name>
<keyword evidence="2" id="KW-0012">Acyltransferase</keyword>
<dbReference type="PANTHER" id="PTHR43792:SF8">
    <property type="entry name" value="[RIBOSOMAL PROTEIN US5]-ALANINE N-ACETYLTRANSFERASE"/>
    <property type="match status" value="1"/>
</dbReference>
<dbReference type="AlphaFoldDB" id="A0A6B0SHE8"/>
<comment type="similarity">
    <text evidence="3">Belongs to the acetyltransferase family. RimJ subfamily.</text>
</comment>
<reference evidence="5 6" key="1">
    <citation type="submission" date="2019-12" db="EMBL/GenBank/DDBJ databases">
        <title>Isolation and characterization of three novel carbon monoxide-oxidizing members of Halobacteria from salione crusts and soils.</title>
        <authorList>
            <person name="Myers M.R."/>
            <person name="King G.M."/>
        </authorList>
    </citation>
    <scope>NUCLEOTIDE SEQUENCE [LARGE SCALE GENOMIC DNA]</scope>
    <source>
        <strain evidence="5 6">PCN9</strain>
    </source>
</reference>
<evidence type="ECO:0000259" key="4">
    <source>
        <dbReference type="PROSITE" id="PS51186"/>
    </source>
</evidence>
<dbReference type="OrthoDB" id="120213at2157"/>
<dbReference type="RefSeq" id="WP_159526587.1">
    <property type="nucleotide sequence ID" value="NZ_WUUU01000082.1"/>
</dbReference>
<accession>A0A6B0SHE8</accession>
<protein>
    <submittedName>
        <fullName evidence="5">GNAT family N-acetyltransferase</fullName>
    </submittedName>
</protein>
<dbReference type="InterPro" id="IPR051531">
    <property type="entry name" value="N-acetyltransferase"/>
</dbReference>
<dbReference type="Pfam" id="PF13302">
    <property type="entry name" value="Acetyltransf_3"/>
    <property type="match status" value="1"/>
</dbReference>
<dbReference type="Proteomes" id="UP000471521">
    <property type="component" value="Unassembled WGS sequence"/>
</dbReference>
<dbReference type="Gene3D" id="3.40.630.30">
    <property type="match status" value="1"/>
</dbReference>
<dbReference type="SUPFAM" id="SSF55729">
    <property type="entry name" value="Acyl-CoA N-acyltransferases (Nat)"/>
    <property type="match status" value="1"/>
</dbReference>
<evidence type="ECO:0000256" key="3">
    <source>
        <dbReference type="ARBA" id="ARBA00038502"/>
    </source>
</evidence>
<dbReference type="PROSITE" id="PS51186">
    <property type="entry name" value="GNAT"/>
    <property type="match status" value="1"/>
</dbReference>
<evidence type="ECO:0000256" key="1">
    <source>
        <dbReference type="ARBA" id="ARBA00022679"/>
    </source>
</evidence>
<evidence type="ECO:0000256" key="2">
    <source>
        <dbReference type="ARBA" id="ARBA00023315"/>
    </source>
</evidence>
<comment type="caution">
    <text evidence="5">The sequence shown here is derived from an EMBL/GenBank/DDBJ whole genome shotgun (WGS) entry which is preliminary data.</text>
</comment>
<dbReference type="EMBL" id="WUUU01000082">
    <property type="protein sequence ID" value="MXR21088.1"/>
    <property type="molecule type" value="Genomic_DNA"/>
</dbReference>
<keyword evidence="6" id="KW-1185">Reference proteome</keyword>
<dbReference type="GO" id="GO:0016747">
    <property type="term" value="F:acyltransferase activity, transferring groups other than amino-acyl groups"/>
    <property type="evidence" value="ECO:0007669"/>
    <property type="project" value="InterPro"/>
</dbReference>
<proteinExistence type="inferred from homology"/>
<evidence type="ECO:0000313" key="6">
    <source>
        <dbReference type="Proteomes" id="UP000471521"/>
    </source>
</evidence>
<keyword evidence="1 5" id="KW-0808">Transferase</keyword>
<feature type="domain" description="N-acetyltransferase" evidence="4">
    <location>
        <begin position="12"/>
        <end position="184"/>
    </location>
</feature>